<dbReference type="AlphaFoldDB" id="A0AAU8A6G7"/>
<dbReference type="InterPro" id="IPR050639">
    <property type="entry name" value="SSR_resolvase"/>
</dbReference>
<evidence type="ECO:0000313" key="6">
    <source>
        <dbReference type="EMBL" id="XCC61269.1"/>
    </source>
</evidence>
<protein>
    <submittedName>
        <fullName evidence="6">Recombinase family protein</fullName>
    </submittedName>
</protein>
<dbReference type="PANTHER" id="PTHR30461:SF2">
    <property type="entry name" value="SERINE RECOMBINASE PINE-RELATED"/>
    <property type="match status" value="1"/>
</dbReference>
<dbReference type="SUPFAM" id="SSF53041">
    <property type="entry name" value="Resolvase-like"/>
    <property type="match status" value="1"/>
</dbReference>
<dbReference type="PROSITE" id="PS00398">
    <property type="entry name" value="RECOMBINASES_2"/>
    <property type="match status" value="1"/>
</dbReference>
<reference evidence="6" key="1">
    <citation type="submission" date="2023-02" db="EMBL/GenBank/DDBJ databases">
        <title>Gut commensal Christensenella minuta modulates host metabolism via a new class of secondary bile acids.</title>
        <authorList>
            <person name="Liu C."/>
        </authorList>
    </citation>
    <scope>NUCLEOTIDE SEQUENCE</scope>
    <source>
        <strain evidence="6">CA70</strain>
    </source>
</reference>
<dbReference type="InterPro" id="IPR036162">
    <property type="entry name" value="Resolvase-like_N_sf"/>
</dbReference>
<feature type="active site" description="O-(5'-phospho-DNA)-serine intermediate" evidence="4">
    <location>
        <position position="10"/>
    </location>
</feature>
<dbReference type="Gene3D" id="3.40.50.1390">
    <property type="entry name" value="Resolvase, N-terminal catalytic domain"/>
    <property type="match status" value="1"/>
</dbReference>
<gene>
    <name evidence="6" type="ORF">PUP29_06925</name>
</gene>
<keyword evidence="1" id="KW-0229">DNA integration</keyword>
<keyword evidence="2" id="KW-0238">DNA-binding</keyword>
<organism evidence="6">
    <name type="scientific">Christensenella massiliensis</name>
    <dbReference type="NCBI Taxonomy" id="1805714"/>
    <lineage>
        <taxon>Bacteria</taxon>
        <taxon>Bacillati</taxon>
        <taxon>Bacillota</taxon>
        <taxon>Clostridia</taxon>
        <taxon>Christensenellales</taxon>
        <taxon>Christensenellaceae</taxon>
        <taxon>Christensenella</taxon>
    </lineage>
</organism>
<dbReference type="GO" id="GO:0000150">
    <property type="term" value="F:DNA strand exchange activity"/>
    <property type="evidence" value="ECO:0007669"/>
    <property type="project" value="InterPro"/>
</dbReference>
<feature type="domain" description="Resolvase/invertase-type recombinase catalytic" evidence="5">
    <location>
        <begin position="2"/>
        <end position="146"/>
    </location>
</feature>
<proteinExistence type="predicted"/>
<dbReference type="PROSITE" id="PS51736">
    <property type="entry name" value="RECOMBINASES_3"/>
    <property type="match status" value="1"/>
</dbReference>
<dbReference type="SMART" id="SM00857">
    <property type="entry name" value="Resolvase"/>
    <property type="match status" value="1"/>
</dbReference>
<dbReference type="Pfam" id="PF00239">
    <property type="entry name" value="Resolvase"/>
    <property type="match status" value="1"/>
</dbReference>
<dbReference type="InterPro" id="IPR006118">
    <property type="entry name" value="Recombinase_CS"/>
</dbReference>
<evidence type="ECO:0000256" key="3">
    <source>
        <dbReference type="ARBA" id="ARBA00023172"/>
    </source>
</evidence>
<dbReference type="GO" id="GO:0015074">
    <property type="term" value="P:DNA integration"/>
    <property type="evidence" value="ECO:0007669"/>
    <property type="project" value="UniProtKB-KW"/>
</dbReference>
<evidence type="ECO:0000256" key="2">
    <source>
        <dbReference type="ARBA" id="ARBA00023125"/>
    </source>
</evidence>
<dbReference type="PANTHER" id="PTHR30461">
    <property type="entry name" value="DNA-INVERTASE FROM LAMBDOID PROPHAGE"/>
    <property type="match status" value="1"/>
</dbReference>
<evidence type="ECO:0000256" key="1">
    <source>
        <dbReference type="ARBA" id="ARBA00022908"/>
    </source>
</evidence>
<evidence type="ECO:0000256" key="4">
    <source>
        <dbReference type="PIRSR" id="PIRSR606118-50"/>
    </source>
</evidence>
<sequence>MATYGYMRVSSRDQKEYRQADAFRRFEIPKKNIFLDKQSGKDFERPSYQRLLKRLKKGDRLVVKSIDRLGRNYRDVMEQWSLITKKIGADITVLDMPLLDTSQQKDLLGTLIADIVLQILSYVAENERETIRRRQAEGIASAKARGVRFGRPEVPLPENFEAVYREWRGKKITVREALCATGIPQSTFYRKVKEYQKNGMSSCR</sequence>
<dbReference type="RefSeq" id="WP_353422809.1">
    <property type="nucleotide sequence ID" value="NZ_CP117826.1"/>
</dbReference>
<dbReference type="CDD" id="cd03768">
    <property type="entry name" value="SR_ResInv"/>
    <property type="match status" value="1"/>
</dbReference>
<keyword evidence="3" id="KW-0233">DNA recombination</keyword>
<evidence type="ECO:0000259" key="5">
    <source>
        <dbReference type="PROSITE" id="PS51736"/>
    </source>
</evidence>
<name>A0AAU8A6G7_9FIRM</name>
<dbReference type="GO" id="GO:0003677">
    <property type="term" value="F:DNA binding"/>
    <property type="evidence" value="ECO:0007669"/>
    <property type="project" value="UniProtKB-KW"/>
</dbReference>
<dbReference type="InterPro" id="IPR006119">
    <property type="entry name" value="Resolv_N"/>
</dbReference>
<dbReference type="EMBL" id="CP117826">
    <property type="protein sequence ID" value="XCC61269.1"/>
    <property type="molecule type" value="Genomic_DNA"/>
</dbReference>
<accession>A0AAU8A6G7</accession>